<dbReference type="InterPro" id="IPR010720">
    <property type="entry name" value="Alpha-L-AF_C"/>
</dbReference>
<reference evidence="8 9" key="1">
    <citation type="journal article" date="2010" name="Plant Cell">
        <title>The Chlorella variabilis NC64A genome reveals adaptation to photosymbiosis, coevolution with viruses, and cryptic sex.</title>
        <authorList>
            <person name="Blanc G."/>
            <person name="Duncan G."/>
            <person name="Agarkova I."/>
            <person name="Borodovsky M."/>
            <person name="Gurnon J."/>
            <person name="Kuo A."/>
            <person name="Lindquist E."/>
            <person name="Lucas S."/>
            <person name="Pangilinan J."/>
            <person name="Polle J."/>
            <person name="Salamov A."/>
            <person name="Terry A."/>
            <person name="Yamada T."/>
            <person name="Dunigan D.D."/>
            <person name="Grigoriev I.V."/>
            <person name="Claverie J.M."/>
            <person name="Van Etten J.L."/>
        </authorList>
    </citation>
    <scope>NUCLEOTIDE SEQUENCE [LARGE SCALE GENOMIC DNA]</scope>
    <source>
        <strain evidence="8 9">NC64A</strain>
    </source>
</reference>
<accession>E1Z6U8</accession>
<dbReference type="GO" id="GO:0046373">
    <property type="term" value="P:L-arabinose metabolic process"/>
    <property type="evidence" value="ECO:0007669"/>
    <property type="project" value="InterPro"/>
</dbReference>
<dbReference type="InterPro" id="IPR051563">
    <property type="entry name" value="Glycosyl_Hydrolase_51"/>
</dbReference>
<sequence length="597" mass="63268">MRELRGTTTTLTREQPVCRGNPVAMELGSGGGGGRAGLVNTGYWGVSVEAGTRYSLSLYLRVPEGAGPSNATVSLLAGGDEAGGVPLASASFTGLTLQWQRYRAELASSATDHQARLAVLFDGPGRLAVDSVSLVAAANAEQGQAQGLLNPWPFRADLLAALKALQPRFLRFPGGCYVEGDWLRGAFRWKEALGRNEERPGHHNRHGSSRGMWGYWSTDGLGLFEYLLLAEELGAEPVWVVNNGIAHNDQVATRDIWPWEALDGIEFISGPANSTWGAVRAAMGRPQPWRLNFLAIGNEASGAGARGLHAPPAGQHGLPAAAASAAPRHCQWNYLALYSAIKAAHPHLRLIANCHLGDLGPTEIWEYHVYTNPQDLFARRHAFDGATPAGGLIFASEYAVTDGGGQGNLIGAVAEAAFMTGMERNSGGGGAVLAGAYAPLMVNANARPWPTNMLVFDNHRVFGIPSFHVQQLLSRHLGTQLVGTEVAGGAEDWLAASATCQSKMCDEVAVKVVNFSPSQQLVGLRIRGLAAGSLGATGQLLVLGGQQPLDENSFHEPLKVATRTEAISGVAEQFELALPAWSVSVLKLRIVPPAAKK</sequence>
<dbReference type="Pfam" id="PF06964">
    <property type="entry name" value="Alpha-L-AF_C"/>
    <property type="match status" value="1"/>
</dbReference>
<evidence type="ECO:0000256" key="5">
    <source>
        <dbReference type="ARBA" id="ARBA00022801"/>
    </source>
</evidence>
<dbReference type="GO" id="GO:0046556">
    <property type="term" value="F:alpha-L-arabinofuranosidase activity"/>
    <property type="evidence" value="ECO:0007669"/>
    <property type="project" value="UniProtKB-EC"/>
</dbReference>
<dbReference type="STRING" id="554065.E1Z6U8"/>
<dbReference type="InParanoid" id="E1Z6U8"/>
<dbReference type="SMART" id="SM00813">
    <property type="entry name" value="Alpha-L-AF_C"/>
    <property type="match status" value="1"/>
</dbReference>
<keyword evidence="6" id="KW-0325">Glycoprotein</keyword>
<keyword evidence="4" id="KW-0732">Signal</keyword>
<dbReference type="Pfam" id="PF22848">
    <property type="entry name" value="ASD1_dom"/>
    <property type="match status" value="1"/>
</dbReference>
<dbReference type="InterPro" id="IPR017853">
    <property type="entry name" value="GH"/>
</dbReference>
<evidence type="ECO:0000259" key="7">
    <source>
        <dbReference type="SMART" id="SM00813"/>
    </source>
</evidence>
<evidence type="ECO:0000256" key="2">
    <source>
        <dbReference type="ARBA" id="ARBA00007186"/>
    </source>
</evidence>
<dbReference type="PANTHER" id="PTHR31776:SF0">
    <property type="entry name" value="ALPHA-L-ARABINOFURANOSIDASE 1"/>
    <property type="match status" value="1"/>
</dbReference>
<dbReference type="EMBL" id="GL433837">
    <property type="protein sequence ID" value="EFN58711.1"/>
    <property type="molecule type" value="Genomic_DNA"/>
</dbReference>
<evidence type="ECO:0000313" key="9">
    <source>
        <dbReference type="Proteomes" id="UP000008141"/>
    </source>
</evidence>
<dbReference type="Gene3D" id="3.20.20.80">
    <property type="entry name" value="Glycosidases"/>
    <property type="match status" value="1"/>
</dbReference>
<dbReference type="Gene3D" id="2.60.120.260">
    <property type="entry name" value="Galactose-binding domain-like"/>
    <property type="match status" value="1"/>
</dbReference>
<protein>
    <recommendedName>
        <fullName evidence="3">non-reducing end alpha-L-arabinofuranosidase</fullName>
        <ecNumber evidence="3">3.2.1.55</ecNumber>
    </recommendedName>
</protein>
<dbReference type="Proteomes" id="UP000008141">
    <property type="component" value="Unassembled WGS sequence"/>
</dbReference>
<dbReference type="KEGG" id="cvr:CHLNCDRAFT_140355"/>
<dbReference type="InterPro" id="IPR013780">
    <property type="entry name" value="Glyco_hydro_b"/>
</dbReference>
<evidence type="ECO:0000313" key="8">
    <source>
        <dbReference type="EMBL" id="EFN58711.1"/>
    </source>
</evidence>
<evidence type="ECO:0000256" key="4">
    <source>
        <dbReference type="ARBA" id="ARBA00022729"/>
    </source>
</evidence>
<dbReference type="SUPFAM" id="SSF51445">
    <property type="entry name" value="(Trans)glycosidases"/>
    <property type="match status" value="1"/>
</dbReference>
<evidence type="ECO:0000256" key="6">
    <source>
        <dbReference type="ARBA" id="ARBA00023180"/>
    </source>
</evidence>
<gene>
    <name evidence="8" type="ORF">CHLNCDRAFT_140355</name>
</gene>
<dbReference type="InterPro" id="IPR055235">
    <property type="entry name" value="ASD1_cat"/>
</dbReference>
<keyword evidence="9" id="KW-1185">Reference proteome</keyword>
<dbReference type="FunCoup" id="E1Z6U8">
    <property type="interactions" value="142"/>
</dbReference>
<proteinExistence type="inferred from homology"/>
<evidence type="ECO:0000256" key="3">
    <source>
        <dbReference type="ARBA" id="ARBA00012670"/>
    </source>
</evidence>
<organism evidence="9">
    <name type="scientific">Chlorella variabilis</name>
    <name type="common">Green alga</name>
    <dbReference type="NCBI Taxonomy" id="554065"/>
    <lineage>
        <taxon>Eukaryota</taxon>
        <taxon>Viridiplantae</taxon>
        <taxon>Chlorophyta</taxon>
        <taxon>core chlorophytes</taxon>
        <taxon>Trebouxiophyceae</taxon>
        <taxon>Chlorellales</taxon>
        <taxon>Chlorellaceae</taxon>
        <taxon>Chlorella clade</taxon>
        <taxon>Chlorella</taxon>
    </lineage>
</organism>
<dbReference type="eggNOG" id="ENOG502QQEX">
    <property type="taxonomic scope" value="Eukaryota"/>
</dbReference>
<dbReference type="GeneID" id="17358184"/>
<feature type="domain" description="Alpha-L-arabinofuranosidase C-terminal" evidence="7">
    <location>
        <begin position="396"/>
        <end position="582"/>
    </location>
</feature>
<dbReference type="EC" id="3.2.1.55" evidence="3"/>
<dbReference type="RefSeq" id="XP_005850813.1">
    <property type="nucleotide sequence ID" value="XM_005850751.1"/>
</dbReference>
<dbReference type="PANTHER" id="PTHR31776">
    <property type="entry name" value="ALPHA-L-ARABINOFURANOSIDASE 1"/>
    <property type="match status" value="1"/>
</dbReference>
<comment type="similarity">
    <text evidence="2">Belongs to the glycosyl hydrolase 51 family.</text>
</comment>
<comment type="catalytic activity">
    <reaction evidence="1">
        <text>Hydrolysis of terminal non-reducing alpha-L-arabinofuranoside residues in alpha-L-arabinosides.</text>
        <dbReference type="EC" id="3.2.1.55"/>
    </reaction>
</comment>
<evidence type="ECO:0000256" key="1">
    <source>
        <dbReference type="ARBA" id="ARBA00001462"/>
    </source>
</evidence>
<dbReference type="Gene3D" id="2.60.40.1180">
    <property type="entry name" value="Golgi alpha-mannosidase II"/>
    <property type="match status" value="1"/>
</dbReference>
<dbReference type="OMA" id="NEGYWGM"/>
<keyword evidence="5" id="KW-0378">Hydrolase</keyword>
<dbReference type="OrthoDB" id="406864at2759"/>
<name>E1Z6U8_CHLVA</name>
<dbReference type="AlphaFoldDB" id="E1Z6U8"/>